<dbReference type="GeneID" id="17358872"/>
<proteinExistence type="predicted"/>
<organism evidence="3">
    <name type="scientific">Chlorella variabilis</name>
    <name type="common">Green alga</name>
    <dbReference type="NCBI Taxonomy" id="554065"/>
    <lineage>
        <taxon>Eukaryota</taxon>
        <taxon>Viridiplantae</taxon>
        <taxon>Chlorophyta</taxon>
        <taxon>core chlorophytes</taxon>
        <taxon>Trebouxiophyceae</taxon>
        <taxon>Chlorellales</taxon>
        <taxon>Chlorellaceae</taxon>
        <taxon>Chlorella clade</taxon>
        <taxon>Chlorella</taxon>
    </lineage>
</organism>
<dbReference type="OrthoDB" id="504123at2759"/>
<name>E1Z4Y6_CHLVA</name>
<accession>E1Z4Y6</accession>
<reference evidence="2 3" key="1">
    <citation type="journal article" date="2010" name="Plant Cell">
        <title>The Chlorella variabilis NC64A genome reveals adaptation to photosymbiosis, coevolution with viruses, and cryptic sex.</title>
        <authorList>
            <person name="Blanc G."/>
            <person name="Duncan G."/>
            <person name="Agarkova I."/>
            <person name="Borodovsky M."/>
            <person name="Gurnon J."/>
            <person name="Kuo A."/>
            <person name="Lindquist E."/>
            <person name="Lucas S."/>
            <person name="Pangilinan J."/>
            <person name="Polle J."/>
            <person name="Salamov A."/>
            <person name="Terry A."/>
            <person name="Yamada T."/>
            <person name="Dunigan D.D."/>
            <person name="Grigoriev I.V."/>
            <person name="Claverie J.M."/>
            <person name="Van Etten J.L."/>
        </authorList>
    </citation>
    <scope>NUCLEOTIDE SEQUENCE [LARGE SCALE GENOMIC DNA]</scope>
    <source>
        <strain evidence="2 3">NC64A</strain>
    </source>
</reference>
<evidence type="ECO:0000256" key="1">
    <source>
        <dbReference type="SAM" id="MobiDB-lite"/>
    </source>
</evidence>
<evidence type="ECO:0000313" key="2">
    <source>
        <dbReference type="EMBL" id="EFN59141.1"/>
    </source>
</evidence>
<dbReference type="NCBIfam" id="TIGR01444">
    <property type="entry name" value="fkbM_fam"/>
    <property type="match status" value="1"/>
</dbReference>
<dbReference type="SUPFAM" id="SSF53335">
    <property type="entry name" value="S-adenosyl-L-methionine-dependent methyltransferases"/>
    <property type="match status" value="1"/>
</dbReference>
<dbReference type="RefSeq" id="XP_005851243.1">
    <property type="nucleotide sequence ID" value="XM_005851181.1"/>
</dbReference>
<dbReference type="InterPro" id="IPR029063">
    <property type="entry name" value="SAM-dependent_MTases_sf"/>
</dbReference>
<feature type="compositionally biased region" description="Acidic residues" evidence="1">
    <location>
        <begin position="97"/>
        <end position="120"/>
    </location>
</feature>
<feature type="compositionally biased region" description="Low complexity" evidence="1">
    <location>
        <begin position="135"/>
        <end position="160"/>
    </location>
</feature>
<feature type="compositionally biased region" description="Acidic residues" evidence="1">
    <location>
        <begin position="32"/>
        <end position="63"/>
    </location>
</feature>
<feature type="region of interest" description="Disordered" evidence="1">
    <location>
        <begin position="1"/>
        <end position="162"/>
    </location>
</feature>
<gene>
    <name evidence="2" type="ORF">CHLNCDRAFT_137966</name>
</gene>
<evidence type="ECO:0008006" key="4">
    <source>
        <dbReference type="Google" id="ProtNLM"/>
    </source>
</evidence>
<protein>
    <recommendedName>
        <fullName evidence="4">Methyltransferase FkbM domain-containing protein</fullName>
    </recommendedName>
</protein>
<evidence type="ECO:0000313" key="3">
    <source>
        <dbReference type="Proteomes" id="UP000008141"/>
    </source>
</evidence>
<dbReference type="KEGG" id="cvr:CHLNCDRAFT_137966"/>
<dbReference type="AlphaFoldDB" id="E1Z4Y6"/>
<dbReference type="STRING" id="554065.E1Z4Y6"/>
<keyword evidence="3" id="KW-1185">Reference proteome</keyword>
<dbReference type="InParanoid" id="E1Z4Y6"/>
<dbReference type="Proteomes" id="UP000008141">
    <property type="component" value="Unassembled WGS sequence"/>
</dbReference>
<dbReference type="InterPro" id="IPR006342">
    <property type="entry name" value="FkbM_mtfrase"/>
</dbReference>
<sequence length="821" mass="89819">MLWTSQPKPPAKAVKRVQARRQQEQHLVEPALEAEVDEEQAEAVEEDEQMMEADADGLEDDEGAAALEPPGEGGSGDADVPLPLAAAEKKAKKQPPEEEEEEEFDDEEEEGEEQQELEQAEEQREQEQEAEVEEPAAAAGKQARQQQQQQGGQGERSAASIEDEEAAIIERQCSDANRAAVEARVFNGSQPPVMAWGCENESCPGAFVTRTLRYLRSTPRFSSLLTMLPCDLWAAIRGRTLWVAGDSQAQRFYRQLRCFLAGMMEPEARRRRDAPMSDDPAQQKRIYEAVVKGFDGCCGVAPPMCTTFVGGTRVCHARINKGQHMLHYLKNLKALGVGSRDIWTFNVGLWHHKKEGEYPWLVKGLADYYRQHREQLPRVIWRDNSPQHFDIENGEFPHPSVAWKVLAHAKGCKPIKGVELMPDGALGGPNEHVKAGGWRNQLSDGVFRAAGMPIHATWNDTLPMHDGHIGSECTHFCAPGAYNVWIWSLWRLLLSLDGQGEERLAATGVAEGSAAAAQAAATGQQQAAAGGGTAASAGAGAATTAGADGKGEGGGQPGCCSKRFSFRINSTDILVFQQIYRHHYLRALYVLLRDYQPRYILDAGANAGFSTSLFKLLFPNATIVSLEPDAHNHAALMRNTEEFSDVHRVRAGLWSRQANITQSFDDGDWGKIFRETAPGEAGLPAYSVADIAAKYNIPAFDYVKIDIEGEPGARFLPPGPPAHVDPAQPAATCPWRLCRRGAEGMVFGPDADTSWVKDVKLISLEVHDFFAKHFGLHAVTGRVNAVFGGLDFALTADNEHIFYIAPELLPGASSALAMSTQ</sequence>
<dbReference type="Gene3D" id="3.40.50.150">
    <property type="entry name" value="Vaccinia Virus protein VP39"/>
    <property type="match status" value="1"/>
</dbReference>
<dbReference type="EMBL" id="GL433836">
    <property type="protein sequence ID" value="EFN59141.1"/>
    <property type="molecule type" value="Genomic_DNA"/>
</dbReference>
<dbReference type="eggNOG" id="ENOG502SFFA">
    <property type="taxonomic scope" value="Eukaryota"/>
</dbReference>